<comment type="function">
    <text evidence="17">Catalyzes the dehydration of the S-form of NAD(P)HX at the expense of ADP, which is converted to AMP. Together with NAD(P)HX epimerase, which catalyzes the epimerization of the S- and R-forms, the enzyme allows the repair of both epimers of NAD(P)HX, a damaged form of NAD(P)H that is a result of enzymatic or heat-dependent hydration.</text>
</comment>
<dbReference type="PIRSF" id="PIRSF017184">
    <property type="entry name" value="Nnr"/>
    <property type="match status" value="1"/>
</dbReference>
<dbReference type="Gene3D" id="3.40.1190.20">
    <property type="match status" value="1"/>
</dbReference>
<sequence>MTTWSAYRAADVLDTVATELARKGPHDRLLRRAAAGLVTIVTELLNERAAGVYGRRVALLVGTGNNGADATLAGARLRRRGVRVDAILVADNAYQPGVDELRAAGGRIIPVHDTKTADIALARADLVIDGIIGESGAGALRGRAAELATAIPDTATVVAVDLPSGITPDTGEITGPHINADVTVTFSAAKPCVLLPPGAHAAGTLRMVDVGLPPIPATPLARRLGDAQIAARWPVPARVAHKYTRGVLGIVAGSDAYPGAAVLAVLGAVRTGAAGIARFVGPAGVTAQVLGAVPEAVPGVGQVQAWLLGSGVQDDADQDAAIDRALSSGLPTVVDAGALEALVRRRAAGDRPASADRVLLTPHAGELARIMSWLGRNVPRAEIEARPWHYGHEAARELDATILVKGPTTLIIRPDGYTASQSEAPPWLATAGAGDVLAGIAGALMAAGIDAFDAGEMAAFLHGRAATRAHHLTGGPITATMVAQETPATVGTVLTAHPARLLP</sequence>
<evidence type="ECO:0000313" key="23">
    <source>
        <dbReference type="Proteomes" id="UP000252586"/>
    </source>
</evidence>
<keyword evidence="9 18" id="KW-0630">Potassium</keyword>
<keyword evidence="8 17" id="KW-0521">NADP</keyword>
<feature type="binding site" evidence="17">
    <location>
        <position position="435"/>
    </location>
    <ligand>
        <name>(6S)-NADPHX</name>
        <dbReference type="ChEBI" id="CHEBI:64076"/>
    </ligand>
</feature>
<comment type="catalytic activity">
    <reaction evidence="1 18 19">
        <text>(6R)-NADHX = (6S)-NADHX</text>
        <dbReference type="Rhea" id="RHEA:32215"/>
        <dbReference type="ChEBI" id="CHEBI:64074"/>
        <dbReference type="ChEBI" id="CHEBI:64075"/>
        <dbReference type="EC" id="5.1.99.6"/>
    </reaction>
</comment>
<protein>
    <recommendedName>
        <fullName evidence="19">Bifunctional NAD(P)H-hydrate repair enzyme</fullName>
    </recommendedName>
    <alternativeName>
        <fullName evidence="19">Nicotinamide nucleotide repair protein</fullName>
    </alternativeName>
    <domain>
        <recommendedName>
            <fullName evidence="19">ADP-dependent (S)-NAD(P)H-hydrate dehydratase</fullName>
            <ecNumber evidence="19">4.2.1.136</ecNumber>
        </recommendedName>
        <alternativeName>
            <fullName evidence="19">ADP-dependent NAD(P)HX dehydratase</fullName>
        </alternativeName>
    </domain>
    <domain>
        <recommendedName>
            <fullName evidence="19">NAD(P)H-hydrate epimerase</fullName>
            <ecNumber evidence="19">5.1.99.6</ecNumber>
        </recommendedName>
    </domain>
</protein>
<feature type="binding site" evidence="18">
    <location>
        <position position="164"/>
    </location>
    <ligand>
        <name>K(+)</name>
        <dbReference type="ChEBI" id="CHEBI:29103"/>
    </ligand>
</feature>
<feature type="binding site" evidence="17">
    <location>
        <position position="311"/>
    </location>
    <ligand>
        <name>(6S)-NADPHX</name>
        <dbReference type="ChEBI" id="CHEBI:64076"/>
    </ligand>
</feature>
<evidence type="ECO:0000256" key="8">
    <source>
        <dbReference type="ARBA" id="ARBA00022857"/>
    </source>
</evidence>
<comment type="caution">
    <text evidence="18">Lacks conserved residue(s) required for the propagation of feature annotation.</text>
</comment>
<feature type="binding site" evidence="17">
    <location>
        <position position="260"/>
    </location>
    <ligand>
        <name>(6S)-NADPHX</name>
        <dbReference type="ChEBI" id="CHEBI:64076"/>
    </ligand>
</feature>
<dbReference type="PROSITE" id="PS51385">
    <property type="entry name" value="YJEF_N"/>
    <property type="match status" value="1"/>
</dbReference>
<evidence type="ECO:0000256" key="6">
    <source>
        <dbReference type="ARBA" id="ARBA00022741"/>
    </source>
</evidence>
<evidence type="ECO:0000256" key="12">
    <source>
        <dbReference type="ARBA" id="ARBA00023239"/>
    </source>
</evidence>
<comment type="function">
    <text evidence="14 19">Bifunctional enzyme that catalyzes the epimerization of the S- and R-forms of NAD(P)HX and the dehydration of the S-form of NAD(P)HX at the expense of ADP, which is converted to AMP. This allows the repair of both epimers of NAD(P)HX, a damaged form of NAD(P)H that is a result of enzymatic or heat-dependent hydration.</text>
</comment>
<dbReference type="GO" id="GO:0110051">
    <property type="term" value="P:metabolite repair"/>
    <property type="evidence" value="ECO:0007669"/>
    <property type="project" value="TreeGrafter"/>
</dbReference>
<dbReference type="EC" id="5.1.99.6" evidence="19"/>
<feature type="binding site" evidence="17">
    <location>
        <begin position="405"/>
        <end position="409"/>
    </location>
    <ligand>
        <name>AMP</name>
        <dbReference type="ChEBI" id="CHEBI:456215"/>
    </ligand>
</feature>
<evidence type="ECO:0000256" key="5">
    <source>
        <dbReference type="ARBA" id="ARBA00022723"/>
    </source>
</evidence>
<evidence type="ECO:0000256" key="3">
    <source>
        <dbReference type="ARBA" id="ARBA00006001"/>
    </source>
</evidence>
<dbReference type="GO" id="GO:0046872">
    <property type="term" value="F:metal ion binding"/>
    <property type="evidence" value="ECO:0007669"/>
    <property type="project" value="UniProtKB-UniRule"/>
</dbReference>
<comment type="similarity">
    <text evidence="3 19">In the N-terminal section; belongs to the NnrE/AIBP family.</text>
</comment>
<evidence type="ECO:0000256" key="18">
    <source>
        <dbReference type="HAMAP-Rule" id="MF_01966"/>
    </source>
</evidence>
<organism evidence="22 23">
    <name type="scientific">Nocardia puris</name>
    <dbReference type="NCBI Taxonomy" id="208602"/>
    <lineage>
        <taxon>Bacteria</taxon>
        <taxon>Bacillati</taxon>
        <taxon>Actinomycetota</taxon>
        <taxon>Actinomycetes</taxon>
        <taxon>Mycobacteriales</taxon>
        <taxon>Nocardiaceae</taxon>
        <taxon>Nocardia</taxon>
    </lineage>
</organism>
<feature type="binding site" evidence="18">
    <location>
        <begin position="133"/>
        <end position="139"/>
    </location>
    <ligand>
        <name>(6S)-NADPHX</name>
        <dbReference type="ChEBI" id="CHEBI:64076"/>
    </ligand>
</feature>
<evidence type="ECO:0000256" key="2">
    <source>
        <dbReference type="ARBA" id="ARBA00000909"/>
    </source>
</evidence>
<feature type="binding site" evidence="17">
    <location>
        <position position="363"/>
    </location>
    <ligand>
        <name>(6S)-NADPHX</name>
        <dbReference type="ChEBI" id="CHEBI:64076"/>
    </ligand>
</feature>
<feature type="domain" description="YjeF N-terminal" evidence="21">
    <location>
        <begin position="10"/>
        <end position="218"/>
    </location>
</feature>
<evidence type="ECO:0000256" key="17">
    <source>
        <dbReference type="HAMAP-Rule" id="MF_01965"/>
    </source>
</evidence>
<evidence type="ECO:0000256" key="19">
    <source>
        <dbReference type="PIRNR" id="PIRNR017184"/>
    </source>
</evidence>
<keyword evidence="22" id="KW-0808">Transferase</keyword>
<feature type="domain" description="YjeF C-terminal" evidence="20">
    <location>
        <begin position="225"/>
        <end position="493"/>
    </location>
</feature>
<dbReference type="InterPro" id="IPR030677">
    <property type="entry name" value="Nnr"/>
</dbReference>
<keyword evidence="12 17" id="KW-0456">Lyase</keyword>
<evidence type="ECO:0000256" key="14">
    <source>
        <dbReference type="ARBA" id="ARBA00025153"/>
    </source>
</evidence>
<dbReference type="AlphaFoldDB" id="A0A366D5H8"/>
<comment type="cofactor">
    <cofactor evidence="18 19">
        <name>K(+)</name>
        <dbReference type="ChEBI" id="CHEBI:29103"/>
    </cofactor>
    <text evidence="18 19">Binds 1 potassium ion per subunit.</text>
</comment>
<keyword evidence="13" id="KW-0511">Multifunctional enzyme</keyword>
<dbReference type="SUPFAM" id="SSF53613">
    <property type="entry name" value="Ribokinase-like"/>
    <property type="match status" value="1"/>
</dbReference>
<name>A0A366D5H8_9NOCA</name>
<dbReference type="PANTHER" id="PTHR12592:SF0">
    <property type="entry name" value="ATP-DEPENDENT (S)-NAD(P)H-HYDRATE DEHYDRATASE"/>
    <property type="match status" value="1"/>
</dbReference>
<dbReference type="GO" id="GO:0052856">
    <property type="term" value="F:NAD(P)HX epimerase activity"/>
    <property type="evidence" value="ECO:0007669"/>
    <property type="project" value="UniProtKB-UniRule"/>
</dbReference>
<feature type="binding site" evidence="18">
    <location>
        <begin position="65"/>
        <end position="69"/>
    </location>
    <ligand>
        <name>(6S)-NADPHX</name>
        <dbReference type="ChEBI" id="CHEBI:64076"/>
    </ligand>
</feature>
<keyword evidence="23" id="KW-1185">Reference proteome</keyword>
<keyword evidence="7 17" id="KW-0067">ATP-binding</keyword>
<comment type="catalytic activity">
    <reaction evidence="16 17 19">
        <text>(6S)-NADPHX + ADP = AMP + phosphate + NADPH + H(+)</text>
        <dbReference type="Rhea" id="RHEA:32235"/>
        <dbReference type="ChEBI" id="CHEBI:15378"/>
        <dbReference type="ChEBI" id="CHEBI:43474"/>
        <dbReference type="ChEBI" id="CHEBI:57783"/>
        <dbReference type="ChEBI" id="CHEBI:64076"/>
        <dbReference type="ChEBI" id="CHEBI:456215"/>
        <dbReference type="ChEBI" id="CHEBI:456216"/>
        <dbReference type="EC" id="4.2.1.136"/>
    </reaction>
</comment>
<keyword evidence="6 17" id="KW-0547">Nucleotide-binding</keyword>
<dbReference type="SUPFAM" id="SSF64153">
    <property type="entry name" value="YjeF N-terminal domain-like"/>
    <property type="match status" value="1"/>
</dbReference>
<dbReference type="HAMAP" id="MF_01965">
    <property type="entry name" value="NADHX_dehydratase"/>
    <property type="match status" value="1"/>
</dbReference>
<comment type="function">
    <text evidence="18">Catalyzes the epimerization of the S- and R-forms of NAD(P)HX, a damaged form of NAD(P)H that is a result of enzymatic or heat-dependent hydration. This is a prerequisite for the S-specific NAD(P)H-hydrate dehydratase to allow the repair of both epimers of NAD(P)HX.</text>
</comment>
<dbReference type="InterPro" id="IPR000631">
    <property type="entry name" value="CARKD"/>
</dbReference>
<feature type="binding site" evidence="18">
    <location>
        <position position="129"/>
    </location>
    <ligand>
        <name>K(+)</name>
        <dbReference type="ChEBI" id="CHEBI:29103"/>
    </ligand>
</feature>
<feature type="binding site" evidence="18">
    <location>
        <position position="66"/>
    </location>
    <ligand>
        <name>K(+)</name>
        <dbReference type="ChEBI" id="CHEBI:29103"/>
    </ligand>
</feature>
<feature type="binding site" evidence="17">
    <location>
        <position position="434"/>
    </location>
    <ligand>
        <name>AMP</name>
        <dbReference type="ChEBI" id="CHEBI:456215"/>
    </ligand>
</feature>
<reference evidence="22 23" key="1">
    <citation type="submission" date="2018-06" db="EMBL/GenBank/DDBJ databases">
        <title>Genomic Encyclopedia of Type Strains, Phase IV (KMG-IV): sequencing the most valuable type-strain genomes for metagenomic binning, comparative biology and taxonomic classification.</title>
        <authorList>
            <person name="Goeker M."/>
        </authorList>
    </citation>
    <scope>NUCLEOTIDE SEQUENCE [LARGE SCALE GENOMIC DNA]</scope>
    <source>
        <strain evidence="22 23">DSM 44599</strain>
    </source>
</reference>
<evidence type="ECO:0000259" key="21">
    <source>
        <dbReference type="PROSITE" id="PS51385"/>
    </source>
</evidence>
<evidence type="ECO:0000256" key="11">
    <source>
        <dbReference type="ARBA" id="ARBA00023235"/>
    </source>
</evidence>
<feature type="binding site" evidence="18">
    <location>
        <position position="161"/>
    </location>
    <ligand>
        <name>(6S)-NADPHX</name>
        <dbReference type="ChEBI" id="CHEBI:64076"/>
    </ligand>
</feature>
<dbReference type="GO" id="GO:0016301">
    <property type="term" value="F:kinase activity"/>
    <property type="evidence" value="ECO:0007669"/>
    <property type="project" value="UniProtKB-KW"/>
</dbReference>
<accession>A0A366D5H8</accession>
<dbReference type="InterPro" id="IPR029056">
    <property type="entry name" value="Ribokinase-like"/>
</dbReference>
<evidence type="ECO:0000256" key="10">
    <source>
        <dbReference type="ARBA" id="ARBA00023027"/>
    </source>
</evidence>
<comment type="catalytic activity">
    <reaction evidence="15 17 19">
        <text>(6S)-NADHX + ADP = AMP + phosphate + NADH + H(+)</text>
        <dbReference type="Rhea" id="RHEA:32223"/>
        <dbReference type="ChEBI" id="CHEBI:15378"/>
        <dbReference type="ChEBI" id="CHEBI:43474"/>
        <dbReference type="ChEBI" id="CHEBI:57945"/>
        <dbReference type="ChEBI" id="CHEBI:64074"/>
        <dbReference type="ChEBI" id="CHEBI:456215"/>
        <dbReference type="ChEBI" id="CHEBI:456216"/>
        <dbReference type="EC" id="4.2.1.136"/>
    </reaction>
</comment>
<keyword evidence="5 18" id="KW-0479">Metal-binding</keyword>
<comment type="similarity">
    <text evidence="17">Belongs to the NnrD/CARKD family.</text>
</comment>
<evidence type="ECO:0000259" key="20">
    <source>
        <dbReference type="PROSITE" id="PS51383"/>
    </source>
</evidence>
<dbReference type="CDD" id="cd01171">
    <property type="entry name" value="YXKO-related"/>
    <property type="match status" value="1"/>
</dbReference>
<evidence type="ECO:0000256" key="1">
    <source>
        <dbReference type="ARBA" id="ARBA00000013"/>
    </source>
</evidence>
<dbReference type="RefSeq" id="WP_067509281.1">
    <property type="nucleotide sequence ID" value="NZ_CP107943.1"/>
</dbReference>
<dbReference type="Pfam" id="PF01256">
    <property type="entry name" value="Carb_kinase"/>
    <property type="match status" value="1"/>
</dbReference>
<evidence type="ECO:0000313" key="22">
    <source>
        <dbReference type="EMBL" id="RBO85226.1"/>
    </source>
</evidence>
<dbReference type="OrthoDB" id="9806925at2"/>
<gene>
    <name evidence="18" type="primary">nnrE</name>
    <name evidence="17" type="synonym">nnrD</name>
    <name evidence="22" type="ORF">DFR74_11574</name>
</gene>
<dbReference type="InterPro" id="IPR036652">
    <property type="entry name" value="YjeF_N_dom_sf"/>
</dbReference>
<evidence type="ECO:0000256" key="9">
    <source>
        <dbReference type="ARBA" id="ARBA00022958"/>
    </source>
</evidence>
<dbReference type="STRING" id="1210090.GCA_001613185_03122"/>
<comment type="similarity">
    <text evidence="4 19">In the C-terminal section; belongs to the NnrD/CARKD family.</text>
</comment>
<evidence type="ECO:0000256" key="7">
    <source>
        <dbReference type="ARBA" id="ARBA00022840"/>
    </source>
</evidence>
<dbReference type="Pfam" id="PF03853">
    <property type="entry name" value="YjeF_N"/>
    <property type="match status" value="1"/>
</dbReference>
<dbReference type="GO" id="GO:0046496">
    <property type="term" value="P:nicotinamide nucleotide metabolic process"/>
    <property type="evidence" value="ECO:0007669"/>
    <property type="project" value="UniProtKB-UniRule"/>
</dbReference>
<dbReference type="HAMAP" id="MF_01966">
    <property type="entry name" value="NADHX_epimerase"/>
    <property type="match status" value="1"/>
</dbReference>
<comment type="similarity">
    <text evidence="18">Belongs to the NnrE/AIBP family.</text>
</comment>
<comment type="caution">
    <text evidence="22">The sequence shown here is derived from an EMBL/GenBank/DDBJ whole genome shotgun (WGS) entry which is preliminary data.</text>
</comment>
<evidence type="ECO:0000256" key="4">
    <source>
        <dbReference type="ARBA" id="ARBA00009524"/>
    </source>
</evidence>
<comment type="catalytic activity">
    <reaction evidence="2 18 19">
        <text>(6R)-NADPHX = (6S)-NADPHX</text>
        <dbReference type="Rhea" id="RHEA:32227"/>
        <dbReference type="ChEBI" id="CHEBI:64076"/>
        <dbReference type="ChEBI" id="CHEBI:64077"/>
        <dbReference type="EC" id="5.1.99.6"/>
    </reaction>
</comment>
<comment type="cofactor">
    <cofactor evidence="17">
        <name>Mg(2+)</name>
        <dbReference type="ChEBI" id="CHEBI:18420"/>
    </cofactor>
</comment>
<dbReference type="Gene3D" id="3.40.50.10260">
    <property type="entry name" value="YjeF N-terminal domain"/>
    <property type="match status" value="1"/>
</dbReference>
<dbReference type="PROSITE" id="PS51383">
    <property type="entry name" value="YJEF_C_3"/>
    <property type="match status" value="1"/>
</dbReference>
<keyword evidence="22" id="KW-0418">Kinase</keyword>
<keyword evidence="11 18" id="KW-0413">Isomerase</keyword>
<dbReference type="InterPro" id="IPR004443">
    <property type="entry name" value="YjeF_N_dom"/>
</dbReference>
<dbReference type="EMBL" id="QNRE01000015">
    <property type="protein sequence ID" value="RBO85226.1"/>
    <property type="molecule type" value="Genomic_DNA"/>
</dbReference>
<dbReference type="Proteomes" id="UP000252586">
    <property type="component" value="Unassembled WGS sequence"/>
</dbReference>
<evidence type="ECO:0000256" key="13">
    <source>
        <dbReference type="ARBA" id="ARBA00023268"/>
    </source>
</evidence>
<comment type="subunit">
    <text evidence="17">Homotetramer.</text>
</comment>
<dbReference type="EC" id="4.2.1.136" evidence="19"/>
<keyword evidence="10 17" id="KW-0520">NAD</keyword>
<evidence type="ECO:0000256" key="15">
    <source>
        <dbReference type="ARBA" id="ARBA00048238"/>
    </source>
</evidence>
<dbReference type="GO" id="GO:0005524">
    <property type="term" value="F:ATP binding"/>
    <property type="evidence" value="ECO:0007669"/>
    <property type="project" value="UniProtKB-UniRule"/>
</dbReference>
<dbReference type="PANTHER" id="PTHR12592">
    <property type="entry name" value="ATP-DEPENDENT (S)-NAD(P)H-HYDRATE DEHYDRATASE FAMILY MEMBER"/>
    <property type="match status" value="1"/>
</dbReference>
<evidence type="ECO:0000256" key="16">
    <source>
        <dbReference type="ARBA" id="ARBA00049209"/>
    </source>
</evidence>
<dbReference type="GO" id="GO:0052855">
    <property type="term" value="F:ADP-dependent NAD(P)H-hydrate dehydratase activity"/>
    <property type="evidence" value="ECO:0007669"/>
    <property type="project" value="UniProtKB-UniRule"/>
</dbReference>
<proteinExistence type="inferred from homology"/>